<organism evidence="2">
    <name type="scientific">Mycobacterium kansasii</name>
    <dbReference type="NCBI Taxonomy" id="1768"/>
    <lineage>
        <taxon>Bacteria</taxon>
        <taxon>Bacillati</taxon>
        <taxon>Actinomycetota</taxon>
        <taxon>Actinomycetes</taxon>
        <taxon>Mycobacteriales</taxon>
        <taxon>Mycobacteriaceae</taxon>
        <taxon>Mycobacterium</taxon>
    </lineage>
</organism>
<evidence type="ECO:0000313" key="2">
    <source>
        <dbReference type="EMBL" id="VTP04923.1"/>
    </source>
</evidence>
<dbReference type="Pfam" id="PF13604">
    <property type="entry name" value="AAA_30"/>
    <property type="match status" value="1"/>
</dbReference>
<gene>
    <name evidence="2" type="primary">recD2</name>
    <name evidence="2" type="ORF">BIN_B_04763</name>
</gene>
<protein>
    <submittedName>
        <fullName evidence="2">ATP-dependent RecD-like DNA helicase</fullName>
    </submittedName>
</protein>
<feature type="compositionally biased region" description="Basic and acidic residues" evidence="1">
    <location>
        <begin position="542"/>
        <end position="570"/>
    </location>
</feature>
<dbReference type="Gene3D" id="2.30.30.940">
    <property type="match status" value="1"/>
</dbReference>
<keyword evidence="2" id="KW-0378">Hydrolase</keyword>
<proteinExistence type="predicted"/>
<keyword evidence="2" id="KW-0547">Nucleotide-binding</keyword>
<dbReference type="Gene3D" id="3.40.50.300">
    <property type="entry name" value="P-loop containing nucleotide triphosphate hydrolases"/>
    <property type="match status" value="2"/>
</dbReference>
<reference evidence="2" key="1">
    <citation type="submission" date="2019-05" db="EMBL/GenBank/DDBJ databases">
        <authorList>
            <person name="Naeem R."/>
            <person name="Antony C."/>
            <person name="Guan Q."/>
        </authorList>
    </citation>
    <scope>NUCLEOTIDE SEQUENCE</scope>
    <source>
        <strain evidence="2">3</strain>
    </source>
</reference>
<dbReference type="AlphaFoldDB" id="A0A653F5P8"/>
<evidence type="ECO:0000256" key="1">
    <source>
        <dbReference type="SAM" id="MobiDB-lite"/>
    </source>
</evidence>
<sequence length="587" mass="65109">MEIIGAQLPIEVDGDERSPREQIEAAVDEIAIRVSEPRAAHHREGHERYTIDLVLAEERQLLNMVDIRDDRAVVRVTEADTDGLSADQQQAVTALAESPWLVQPLAAPAGAGKTHSLKALRTAAHRGGRTVVVLAPQGRAVDVAINECAGDEGYTVDKALLELRNGRLRLDHRNIVVVDEAGLIGNNQLRDLLEYTTGSGTKTLLVGDAHQLAPVRKRGGMFEQLCADLPWSQRLSEVWRMLDPEERTASLALRNGGPKPLRRAIAWYRDHDRLRCGDEVTMAHDALEAYRADVAAGKDPLLMPDKWELCDALNKQIHNDNVAADAPTVTAARDHHIGAGDTIVTRHNDATITVGIRDEHGQPAVSKTASQVRNGQRWIVEAVDTARQTILARRIGDDAVAILGGDYLREHVHHGYAVTLQSEQGDTGQTAYPIVSARTDRKSLYTGLTRGREMNRVFIYDKIAGEGDHEHAEPAPGVHQARRGDSHQAAELVRAITGRDNRPQTVHQVAAATDRGRLPDRVARFTAKRDHDLARRRGAHRAWSDHQASEHAERNRWMREYRDRSTDQTHKARTRQRSSDTGYDLGL</sequence>
<dbReference type="RefSeq" id="WP_023371608.1">
    <property type="nucleotide sequence ID" value="NZ_BLYZ01000001.1"/>
</dbReference>
<dbReference type="EMBL" id="LR589380">
    <property type="protein sequence ID" value="VTP04923.1"/>
    <property type="molecule type" value="Genomic_DNA"/>
</dbReference>
<feature type="region of interest" description="Disordered" evidence="1">
    <location>
        <begin position="529"/>
        <end position="587"/>
    </location>
</feature>
<keyword evidence="2" id="KW-0067">ATP-binding</keyword>
<keyword evidence="2" id="KW-0347">Helicase</keyword>
<dbReference type="GeneID" id="29699052"/>
<name>A0A653F5P8_MYCKA</name>
<accession>A0A653F5P8</accession>
<dbReference type="GO" id="GO:0004386">
    <property type="term" value="F:helicase activity"/>
    <property type="evidence" value="ECO:0007669"/>
    <property type="project" value="UniProtKB-KW"/>
</dbReference>
<dbReference type="InterPro" id="IPR027417">
    <property type="entry name" value="P-loop_NTPase"/>
</dbReference>
<dbReference type="SUPFAM" id="SSF52540">
    <property type="entry name" value="P-loop containing nucleoside triphosphate hydrolases"/>
    <property type="match status" value="2"/>
</dbReference>